<reference evidence="7 8" key="1">
    <citation type="submission" date="2022-12" db="EMBL/GenBank/DDBJ databases">
        <title>Chromosome-level genome of Tegillarca granosa.</title>
        <authorList>
            <person name="Kim J."/>
        </authorList>
    </citation>
    <scope>NUCLEOTIDE SEQUENCE [LARGE SCALE GENOMIC DNA]</scope>
    <source>
        <strain evidence="7">Teg-2019</strain>
        <tissue evidence="7">Adductor muscle</tissue>
    </source>
</reference>
<dbReference type="Pfam" id="PF18738">
    <property type="entry name" value="HEPN_DZIP3"/>
    <property type="match status" value="1"/>
</dbReference>
<feature type="repeat" description="ANK" evidence="3">
    <location>
        <begin position="820"/>
        <end position="852"/>
    </location>
</feature>
<name>A0ABQ9EY55_TEGGR</name>
<dbReference type="InterPro" id="IPR041249">
    <property type="entry name" value="HEPN_DZIP3"/>
</dbReference>
<dbReference type="Pfam" id="PF20720">
    <property type="entry name" value="nSTAND3"/>
    <property type="match status" value="1"/>
</dbReference>
<feature type="region of interest" description="Disordered" evidence="4">
    <location>
        <begin position="1"/>
        <end position="92"/>
    </location>
</feature>
<feature type="compositionally biased region" description="Polar residues" evidence="4">
    <location>
        <begin position="1"/>
        <end position="68"/>
    </location>
</feature>
<proteinExistence type="predicted"/>
<evidence type="ECO:0000256" key="1">
    <source>
        <dbReference type="ARBA" id="ARBA00022737"/>
    </source>
</evidence>
<feature type="repeat" description="ANK" evidence="3">
    <location>
        <begin position="1020"/>
        <end position="1052"/>
    </location>
</feature>
<dbReference type="PRINTS" id="PR01415">
    <property type="entry name" value="ANKYRIN"/>
</dbReference>
<feature type="repeat" description="ANK" evidence="3">
    <location>
        <begin position="1087"/>
        <end position="1119"/>
    </location>
</feature>
<feature type="repeat" description="ANK" evidence="3">
    <location>
        <begin position="1053"/>
        <end position="1085"/>
    </location>
</feature>
<evidence type="ECO:0000313" key="7">
    <source>
        <dbReference type="EMBL" id="KAJ8310099.1"/>
    </source>
</evidence>
<keyword evidence="1" id="KW-0677">Repeat</keyword>
<dbReference type="PROSITE" id="PS50297">
    <property type="entry name" value="ANK_REP_REGION"/>
    <property type="match status" value="9"/>
</dbReference>
<dbReference type="PANTHER" id="PTHR23206:SF7">
    <property type="entry name" value="PROTEIN KINASE DOMAIN-CONTAINING PROTEIN"/>
    <property type="match status" value="1"/>
</dbReference>
<dbReference type="InterPro" id="IPR027417">
    <property type="entry name" value="P-loop_NTPase"/>
</dbReference>
<dbReference type="Proteomes" id="UP001217089">
    <property type="component" value="Unassembled WGS sequence"/>
</dbReference>
<organism evidence="7 8">
    <name type="scientific">Tegillarca granosa</name>
    <name type="common">Malaysian cockle</name>
    <name type="synonym">Anadara granosa</name>
    <dbReference type="NCBI Taxonomy" id="220873"/>
    <lineage>
        <taxon>Eukaryota</taxon>
        <taxon>Metazoa</taxon>
        <taxon>Spiralia</taxon>
        <taxon>Lophotrochozoa</taxon>
        <taxon>Mollusca</taxon>
        <taxon>Bivalvia</taxon>
        <taxon>Autobranchia</taxon>
        <taxon>Pteriomorphia</taxon>
        <taxon>Arcoida</taxon>
        <taxon>Arcoidea</taxon>
        <taxon>Arcidae</taxon>
        <taxon>Tegillarca</taxon>
    </lineage>
</organism>
<feature type="repeat" description="ANK" evidence="3">
    <location>
        <begin position="853"/>
        <end position="885"/>
    </location>
</feature>
<dbReference type="InterPro" id="IPR036770">
    <property type="entry name" value="Ankyrin_rpt-contain_sf"/>
</dbReference>
<gene>
    <name evidence="7" type="ORF">KUTeg_011964</name>
</gene>
<evidence type="ECO:0008006" key="9">
    <source>
        <dbReference type="Google" id="ProtNLM"/>
    </source>
</evidence>
<dbReference type="Pfam" id="PF12796">
    <property type="entry name" value="Ank_2"/>
    <property type="match status" value="4"/>
</dbReference>
<feature type="domain" description="DZIP3-like HEPN" evidence="5">
    <location>
        <begin position="140"/>
        <end position="276"/>
    </location>
</feature>
<dbReference type="PROSITE" id="PS50088">
    <property type="entry name" value="ANK_REPEAT"/>
    <property type="match status" value="9"/>
</dbReference>
<dbReference type="SMART" id="SM00248">
    <property type="entry name" value="ANK"/>
    <property type="match status" value="12"/>
</dbReference>
<dbReference type="InterPro" id="IPR051631">
    <property type="entry name" value="Ankyrin-KH/SAM_domain"/>
</dbReference>
<protein>
    <recommendedName>
        <fullName evidence="9">DZIP3-like HEPN domain-containing protein</fullName>
    </recommendedName>
</protein>
<comment type="caution">
    <text evidence="7">The sequence shown here is derived from an EMBL/GenBank/DDBJ whole genome shotgun (WGS) entry which is preliminary data.</text>
</comment>
<keyword evidence="8" id="KW-1185">Reference proteome</keyword>
<evidence type="ECO:0000259" key="6">
    <source>
        <dbReference type="Pfam" id="PF20720"/>
    </source>
</evidence>
<evidence type="ECO:0000259" key="5">
    <source>
        <dbReference type="Pfam" id="PF18738"/>
    </source>
</evidence>
<dbReference type="Pfam" id="PF00023">
    <property type="entry name" value="Ank"/>
    <property type="match status" value="1"/>
</dbReference>
<sequence length="1154" mass="130890">MSFSKFDNKLQSTRQKMDQKFTSINQETQNYNTAIQTHCQEGSNLPGTPSPQDQLPQTQFDNQPGTSTSPPPGLLPQTQGDNSSKASTAATPLQGCLPQSKRFFDDDIEIEETNYLRLIRLLFGIATKAVRVMFSYHLSGSLKTLLANKRNDLNKLRERSKIFQEQWQLVFPTNGSPKLERFDLSLLITLLQNLDIIDKPASGWQKLPKSNDHSEGADLVRIKLYRNQIVHHDKPCISNRDYKILWDDLSKAINRISNNVYDYEINHLRIQSLDRTQIDFDREFVQAKKQLNSTPKIHNISIQHWLEDRLTFVETRAAVAVKNTLSCTKFVVIAGDSGSGKSSIAHFYSLVLKEEGYTIIPIMSLEDITRIWSCDIKQVFVFDDPFGKNKIDESEMIKWQRFTTILKDVLEDENTKIVATTRKHIAKDSQFIIFSKGLKSEIDLEILDISKEPFLLSADEKKDIFEKHMKHYNKQVACETSVTECSLTCFPLLCSLFAKDIQPEVSMEEFFKSPYSVFQKELEDLMNYSKLKYFSLLLCVIYDNNLDIEFIDKVFQDKKEKTKIKAFLTHCGLSTAQSQHEICSALDSLVGTYLIKDEDTSLYKFVHDFIFDTIVANLPIVFHKSIIEYCPSKFIRERIRFKSMSVSKEERKTCILLEEDKINAWVDRLFDDIKRKHVYDVFFNPCLQEPHIEQAFAEHLDKKSESEKILIAYSTDEWSFEEISLSYSATNPTASFNEQYRYNLESLIFRLLQEEECTVLHWAVARRLLKIFDVIWDISGYRETNDISITLFLLACFSGSAELTEGLIKKGGNVQQANHDGITPIYAAAYNGSDEVARILFENGAQLTGQERKRSKPLIVASYNGHENMVKQLINKGASINDQDSYGWSPIYAASLNGHEYIVNILIENGASVDILNNKCMTPLIAAASNGHVGVIQLLLSKGADPKKTSIYGRSAVYEAAYIGHTAVLNVLLTESTENLVNRQDENKCTPLHAACNKGHYDSVEILLKHKASINLQDNNGCTPLFLAASMGHRNVVELLLKNGAYVEQCDDDGWSPLFAAAMSGQLSVTKILLQHHANVNVSTGDSESSPLMEASLQGHFQIVKILLDAKADVNARDRYGCTPLYNASVKGNKEIVQLLREYGADDNNSDNDF</sequence>
<dbReference type="PROSITE" id="PS00675">
    <property type="entry name" value="SIGMA54_INTERACT_1"/>
    <property type="match status" value="1"/>
</dbReference>
<feature type="domain" description="Novel STAND NTPase 3" evidence="6">
    <location>
        <begin position="312"/>
        <end position="471"/>
    </location>
</feature>
<evidence type="ECO:0000256" key="2">
    <source>
        <dbReference type="ARBA" id="ARBA00023043"/>
    </source>
</evidence>
<dbReference type="EMBL" id="JARBDR010000640">
    <property type="protein sequence ID" value="KAJ8310099.1"/>
    <property type="molecule type" value="Genomic_DNA"/>
</dbReference>
<dbReference type="Gene3D" id="1.25.40.20">
    <property type="entry name" value="Ankyrin repeat-containing domain"/>
    <property type="match status" value="3"/>
</dbReference>
<dbReference type="SUPFAM" id="SSF48403">
    <property type="entry name" value="Ankyrin repeat"/>
    <property type="match status" value="1"/>
</dbReference>
<dbReference type="Gene3D" id="3.40.50.300">
    <property type="entry name" value="P-loop containing nucleotide triphosphate hydrolases"/>
    <property type="match status" value="1"/>
</dbReference>
<dbReference type="InterPro" id="IPR049050">
    <property type="entry name" value="nSTAND3"/>
</dbReference>
<dbReference type="SUPFAM" id="SSF52540">
    <property type="entry name" value="P-loop containing nucleoside triphosphate hydrolases"/>
    <property type="match status" value="1"/>
</dbReference>
<feature type="repeat" description="ANK" evidence="3">
    <location>
        <begin position="886"/>
        <end position="918"/>
    </location>
</feature>
<feature type="repeat" description="ANK" evidence="3">
    <location>
        <begin position="987"/>
        <end position="1019"/>
    </location>
</feature>
<keyword evidence="2 3" id="KW-0040">ANK repeat</keyword>
<dbReference type="InterPro" id="IPR002110">
    <property type="entry name" value="Ankyrin_rpt"/>
</dbReference>
<evidence type="ECO:0000256" key="4">
    <source>
        <dbReference type="SAM" id="MobiDB-lite"/>
    </source>
</evidence>
<feature type="repeat" description="ANK" evidence="3">
    <location>
        <begin position="919"/>
        <end position="951"/>
    </location>
</feature>
<evidence type="ECO:0000256" key="3">
    <source>
        <dbReference type="PROSITE-ProRule" id="PRU00023"/>
    </source>
</evidence>
<accession>A0ABQ9EY55</accession>
<evidence type="ECO:0000313" key="8">
    <source>
        <dbReference type="Proteomes" id="UP001217089"/>
    </source>
</evidence>
<feature type="compositionally biased region" description="Polar residues" evidence="4">
    <location>
        <begin position="76"/>
        <end position="91"/>
    </location>
</feature>
<dbReference type="PANTHER" id="PTHR23206">
    <property type="entry name" value="MASK PROTEIN"/>
    <property type="match status" value="1"/>
</dbReference>
<feature type="repeat" description="ANK" evidence="3">
    <location>
        <begin position="1120"/>
        <end position="1152"/>
    </location>
</feature>
<dbReference type="InterPro" id="IPR025662">
    <property type="entry name" value="Sigma_54_int_dom_ATP-bd_1"/>
</dbReference>